<proteinExistence type="predicted"/>
<evidence type="ECO:0000259" key="2">
    <source>
        <dbReference type="Pfam" id="PF12638"/>
    </source>
</evidence>
<name>A0A1I1PZS7_9CLOT</name>
<dbReference type="EMBL" id="FOMG01000022">
    <property type="protein sequence ID" value="SFD15394.1"/>
    <property type="molecule type" value="Genomic_DNA"/>
</dbReference>
<organism evidence="3 4">
    <name type="scientific">Clostridium uliginosum</name>
    <dbReference type="NCBI Taxonomy" id="119641"/>
    <lineage>
        <taxon>Bacteria</taxon>
        <taxon>Bacillati</taxon>
        <taxon>Bacillota</taxon>
        <taxon>Clostridia</taxon>
        <taxon>Eubacteriales</taxon>
        <taxon>Clostridiaceae</taxon>
        <taxon>Clostridium</taxon>
    </lineage>
</organism>
<evidence type="ECO:0000256" key="1">
    <source>
        <dbReference type="ARBA" id="ARBA00022946"/>
    </source>
</evidence>
<reference evidence="3 4" key="1">
    <citation type="submission" date="2016-10" db="EMBL/GenBank/DDBJ databases">
        <authorList>
            <person name="de Groot N.N."/>
        </authorList>
    </citation>
    <scope>NUCLEOTIDE SEQUENCE [LARGE SCALE GENOMIC DNA]</scope>
    <source>
        <strain evidence="3 4">DSM 12992</strain>
    </source>
</reference>
<keyword evidence="4" id="KW-1185">Reference proteome</keyword>
<dbReference type="AlphaFoldDB" id="A0A1I1PZS7"/>
<protein>
    <submittedName>
        <fullName evidence="3">Staygreen protein</fullName>
    </submittedName>
</protein>
<dbReference type="Pfam" id="PF12638">
    <property type="entry name" value="Staygreen"/>
    <property type="match status" value="1"/>
</dbReference>
<dbReference type="PANTHER" id="PTHR31750">
    <property type="entry name" value="PROTEIN STAY-GREEN 1, CHLOROPLASTIC-RELATED"/>
    <property type="match status" value="1"/>
</dbReference>
<evidence type="ECO:0000313" key="4">
    <source>
        <dbReference type="Proteomes" id="UP000199263"/>
    </source>
</evidence>
<gene>
    <name evidence="3" type="ORF">SAMN05421842_12227</name>
</gene>
<dbReference type="InterPro" id="IPR024438">
    <property type="entry name" value="Staygreen"/>
</dbReference>
<dbReference type="OrthoDB" id="1684395at2"/>
<sequence>MSKLNPEKLSVDFRPGVTPTEPIIPRKYTLTHSDITAELFLAIGLEYAYDKINPMRDEVLGEWIKIGEKYLYYVYLYVDGQLESDLASIRNSIFRRELPLALQAIRYGDKDFFNIHPELDKVQIIIHFNSVNPYFNKVENWGTFSDYKAHQRK</sequence>
<feature type="domain" description="Staygreen protein" evidence="2">
    <location>
        <begin position="3"/>
        <end position="147"/>
    </location>
</feature>
<dbReference type="PANTHER" id="PTHR31750:SF4">
    <property type="entry name" value="LP06106P"/>
    <property type="match status" value="1"/>
</dbReference>
<keyword evidence="1" id="KW-0809">Transit peptide</keyword>
<dbReference type="RefSeq" id="WP_090092715.1">
    <property type="nucleotide sequence ID" value="NZ_FOMG01000022.1"/>
</dbReference>
<dbReference type="Proteomes" id="UP000199263">
    <property type="component" value="Unassembled WGS sequence"/>
</dbReference>
<accession>A0A1I1PZS7</accession>
<evidence type="ECO:0000313" key="3">
    <source>
        <dbReference type="EMBL" id="SFD15394.1"/>
    </source>
</evidence>